<keyword evidence="6" id="KW-0614">Plasmid</keyword>
<dbReference type="InterPro" id="IPR037682">
    <property type="entry name" value="TonB_C"/>
</dbReference>
<organism evidence="6 7">
    <name type="scientific">Celeribacter baekdonensis</name>
    <dbReference type="NCBI Taxonomy" id="875171"/>
    <lineage>
        <taxon>Bacteria</taxon>
        <taxon>Pseudomonadati</taxon>
        <taxon>Pseudomonadota</taxon>
        <taxon>Alphaproteobacteria</taxon>
        <taxon>Rhodobacterales</taxon>
        <taxon>Roseobacteraceae</taxon>
        <taxon>Celeribacter</taxon>
    </lineage>
</organism>
<protein>
    <recommendedName>
        <fullName evidence="5">TonB C-terminal domain-containing protein</fullName>
    </recommendedName>
</protein>
<name>A0A2R4LXU8_9RHOB</name>
<dbReference type="InterPro" id="IPR006260">
    <property type="entry name" value="TonB/TolA_C"/>
</dbReference>
<feature type="domain" description="TonB C-terminal" evidence="5">
    <location>
        <begin position="49"/>
        <end position="142"/>
    </location>
</feature>
<sequence>MFRMKQGPISPLISLQISWRITARIVRGTVGTAQNTTTTDAQIHTALSRWGGTLRAAIEHKKRYPSAAAGAKGSVMLQITVTRNGQIARVTRLGTSGNAALDRAAIKAVLQVGKIQPTRPSLARATYTFEQKISVTQPSQVIALQAERDP</sequence>
<dbReference type="Pfam" id="PF03544">
    <property type="entry name" value="TonB_C"/>
    <property type="match status" value="1"/>
</dbReference>
<accession>A0A2R4LXU8</accession>
<dbReference type="GO" id="GO:0016020">
    <property type="term" value="C:membrane"/>
    <property type="evidence" value="ECO:0007669"/>
    <property type="project" value="UniProtKB-SubCell"/>
</dbReference>
<evidence type="ECO:0000259" key="5">
    <source>
        <dbReference type="PROSITE" id="PS52015"/>
    </source>
</evidence>
<evidence type="ECO:0000256" key="3">
    <source>
        <dbReference type="ARBA" id="ARBA00022989"/>
    </source>
</evidence>
<evidence type="ECO:0000313" key="7">
    <source>
        <dbReference type="Proteomes" id="UP000241447"/>
    </source>
</evidence>
<comment type="subcellular location">
    <subcellularLocation>
        <location evidence="1">Membrane</location>
        <topology evidence="1">Single-pass membrane protein</topology>
    </subcellularLocation>
</comment>
<dbReference type="Gene3D" id="3.30.1150.10">
    <property type="match status" value="1"/>
</dbReference>
<dbReference type="GO" id="GO:0055085">
    <property type="term" value="P:transmembrane transport"/>
    <property type="evidence" value="ECO:0007669"/>
    <property type="project" value="InterPro"/>
</dbReference>
<dbReference type="SUPFAM" id="SSF74653">
    <property type="entry name" value="TolA/TonB C-terminal domain"/>
    <property type="match status" value="1"/>
</dbReference>
<evidence type="ECO:0000256" key="1">
    <source>
        <dbReference type="ARBA" id="ARBA00004167"/>
    </source>
</evidence>
<dbReference type="NCBIfam" id="TIGR01352">
    <property type="entry name" value="tonB_Cterm"/>
    <property type="match status" value="1"/>
</dbReference>
<keyword evidence="4" id="KW-0472">Membrane</keyword>
<dbReference type="Proteomes" id="UP000241447">
    <property type="component" value="Plasmid pCBLh4a"/>
</dbReference>
<dbReference type="EMBL" id="CP028472">
    <property type="protein sequence ID" value="AVW89725.1"/>
    <property type="molecule type" value="Genomic_DNA"/>
</dbReference>
<dbReference type="AlphaFoldDB" id="A0A2R4LXU8"/>
<geneLocation type="plasmid" evidence="7">
    <name>pcblh4a</name>
</geneLocation>
<evidence type="ECO:0000313" key="6">
    <source>
        <dbReference type="EMBL" id="AVW89725.1"/>
    </source>
</evidence>
<keyword evidence="2" id="KW-0812">Transmembrane</keyword>
<keyword evidence="3" id="KW-1133">Transmembrane helix</keyword>
<dbReference type="KEGG" id="cbak:DA792_00505"/>
<proteinExistence type="predicted"/>
<gene>
    <name evidence="6" type="ORF">DA792_00505</name>
</gene>
<dbReference type="PROSITE" id="PS52015">
    <property type="entry name" value="TONB_CTD"/>
    <property type="match status" value="1"/>
</dbReference>
<reference evidence="6 7" key="1">
    <citation type="submission" date="2018-03" db="EMBL/GenBank/DDBJ databases">
        <title>The Complete Genome of Celeribacter baekdonensis strain LH4, a Thiosulfate-Oxidizing Alphaproteobacterium Isolated from Gulf of Mexico Continental Slope Sediments.</title>
        <authorList>
            <person name="Flood B.E."/>
            <person name="Bailey J.V."/>
            <person name="Leprich D."/>
        </authorList>
    </citation>
    <scope>NUCLEOTIDE SEQUENCE [LARGE SCALE GENOMIC DNA]</scope>
    <source>
        <strain evidence="6 7">LH4</strain>
        <plasmid evidence="7">Plasmid pcblh4a</plasmid>
    </source>
</reference>
<evidence type="ECO:0000256" key="2">
    <source>
        <dbReference type="ARBA" id="ARBA00022692"/>
    </source>
</evidence>
<evidence type="ECO:0000256" key="4">
    <source>
        <dbReference type="ARBA" id="ARBA00023136"/>
    </source>
</evidence>